<gene>
    <name evidence="1" type="ORF">LY11_05010</name>
</gene>
<evidence type="ECO:0000313" key="2">
    <source>
        <dbReference type="Proteomes" id="UP000249754"/>
    </source>
</evidence>
<dbReference type="AlphaFoldDB" id="A0A327RWQ5"/>
<dbReference type="EMBL" id="QLLR01000043">
    <property type="protein sequence ID" value="RAJ21169.1"/>
    <property type="molecule type" value="Genomic_DNA"/>
</dbReference>
<organism evidence="1 2">
    <name type="scientific">Pedobacter cryoconitis</name>
    <dbReference type="NCBI Taxonomy" id="188932"/>
    <lineage>
        <taxon>Bacteria</taxon>
        <taxon>Pseudomonadati</taxon>
        <taxon>Bacteroidota</taxon>
        <taxon>Sphingobacteriia</taxon>
        <taxon>Sphingobacteriales</taxon>
        <taxon>Sphingobacteriaceae</taxon>
        <taxon>Pedobacter</taxon>
    </lineage>
</organism>
<dbReference type="Proteomes" id="UP000249754">
    <property type="component" value="Unassembled WGS sequence"/>
</dbReference>
<name>A0A327RWQ5_9SPHI</name>
<dbReference type="OrthoDB" id="825882at2"/>
<protein>
    <submittedName>
        <fullName evidence="1">Uncharacterized protein</fullName>
    </submittedName>
</protein>
<sequence length="119" mass="13364">MQSAVKLNISSDLEVSGQADSALEQLLLQTIKEHADQVAYMLQAYHAREKVSRVTVFPGSFSSKLKLITVQLQYTLEEFSACSAIDTLAQEKMTVTVHLDEKSRALELIGEYWPERDSD</sequence>
<accession>A0A327RWQ5</accession>
<dbReference type="RefSeq" id="WP_111636297.1">
    <property type="nucleotide sequence ID" value="NZ_QLLR01000043.1"/>
</dbReference>
<evidence type="ECO:0000313" key="1">
    <source>
        <dbReference type="EMBL" id="RAJ21169.1"/>
    </source>
</evidence>
<proteinExistence type="predicted"/>
<comment type="caution">
    <text evidence="1">The sequence shown here is derived from an EMBL/GenBank/DDBJ whole genome shotgun (WGS) entry which is preliminary data.</text>
</comment>
<reference evidence="1 2" key="1">
    <citation type="submission" date="2018-06" db="EMBL/GenBank/DDBJ databases">
        <title>Genomic Encyclopedia of Archaeal and Bacterial Type Strains, Phase II (KMG-II): from individual species to whole genera.</title>
        <authorList>
            <person name="Goeker M."/>
        </authorList>
    </citation>
    <scope>NUCLEOTIDE SEQUENCE [LARGE SCALE GENOMIC DNA]</scope>
    <source>
        <strain evidence="1 2">DSM 14825</strain>
    </source>
</reference>